<protein>
    <submittedName>
        <fullName evidence="4">Methanol dehydrogenase</fullName>
    </submittedName>
</protein>
<feature type="domain" description="TPM" evidence="3">
    <location>
        <begin position="30"/>
        <end position="151"/>
    </location>
</feature>
<name>A0A2P7N0J4_9CYAN</name>
<organism evidence="4 5">
    <name type="scientific">Cyanobium usitatum str. Tous</name>
    <dbReference type="NCBI Taxonomy" id="2116684"/>
    <lineage>
        <taxon>Bacteria</taxon>
        <taxon>Bacillati</taxon>
        <taxon>Cyanobacteriota</taxon>
        <taxon>Cyanophyceae</taxon>
        <taxon>Synechococcales</taxon>
        <taxon>Prochlorococcaceae</taxon>
        <taxon>Cyanobium</taxon>
    </lineage>
</organism>
<dbReference type="Pfam" id="PF04536">
    <property type="entry name" value="TPM_phosphatase"/>
    <property type="match status" value="1"/>
</dbReference>
<keyword evidence="2" id="KW-0732">Signal</keyword>
<dbReference type="Gene3D" id="3.10.310.50">
    <property type="match status" value="1"/>
</dbReference>
<dbReference type="InterPro" id="IPR007621">
    <property type="entry name" value="TPM_dom"/>
</dbReference>
<dbReference type="PANTHER" id="PTHR30373">
    <property type="entry name" value="UPF0603 PROTEIN YGCG"/>
    <property type="match status" value="1"/>
</dbReference>
<dbReference type="Proteomes" id="UP000243002">
    <property type="component" value="Unassembled WGS sequence"/>
</dbReference>
<keyword evidence="1" id="KW-0812">Transmembrane</keyword>
<evidence type="ECO:0000313" key="5">
    <source>
        <dbReference type="Proteomes" id="UP000243002"/>
    </source>
</evidence>
<keyword evidence="1" id="KW-0472">Membrane</keyword>
<accession>A0A2P7N0J4</accession>
<dbReference type="AlphaFoldDB" id="A0A2P7N0J4"/>
<sequence>MGFAACWMPAPALAIAASGLPASAPQERILDTADVLSRAAIGELSKTLESFSAERVDAHLITVNRLDYGLSLSQLGNSVLERWSESGGEPNQVLFLIDSQTNSAAVVTSPGLVTQLDASLLRSTARTTMAQPIRDGGRYRQGSLDAMTRLLTVLQGGEDPGEPITAEVVSQPTNIPTKEETKSSNAFTWIVVLLTVGTIVPMLTWWVFSR</sequence>
<proteinExistence type="predicted"/>
<feature type="transmembrane region" description="Helical" evidence="1">
    <location>
        <begin position="186"/>
        <end position="208"/>
    </location>
</feature>
<evidence type="ECO:0000256" key="1">
    <source>
        <dbReference type="SAM" id="Phobius"/>
    </source>
</evidence>
<evidence type="ECO:0000313" key="4">
    <source>
        <dbReference type="EMBL" id="PSJ06992.1"/>
    </source>
</evidence>
<dbReference type="EMBL" id="PXXO01000002">
    <property type="protein sequence ID" value="PSJ06992.1"/>
    <property type="molecule type" value="Genomic_DNA"/>
</dbReference>
<dbReference type="PANTHER" id="PTHR30373:SF2">
    <property type="entry name" value="UPF0603 PROTEIN YGCG"/>
    <property type="match status" value="1"/>
</dbReference>
<dbReference type="OrthoDB" id="458740at2"/>
<keyword evidence="1" id="KW-1133">Transmembrane helix</keyword>
<evidence type="ECO:0000256" key="2">
    <source>
        <dbReference type="SAM" id="SignalP"/>
    </source>
</evidence>
<dbReference type="NCBIfam" id="NF047379">
    <property type="entry name" value="photo_II_Psb32"/>
    <property type="match status" value="1"/>
</dbReference>
<evidence type="ECO:0000259" key="3">
    <source>
        <dbReference type="Pfam" id="PF04536"/>
    </source>
</evidence>
<feature type="signal peptide" evidence="2">
    <location>
        <begin position="1"/>
        <end position="16"/>
    </location>
</feature>
<reference evidence="4 5" key="1">
    <citation type="journal article" date="2018" name="Environ. Microbiol.">
        <title>Ecological and genomic features of two widespread freshwater picocyanobacteria.</title>
        <authorList>
            <person name="Cabello-Yeves P.J."/>
            <person name="Picazo A."/>
            <person name="Camacho A."/>
            <person name="Callieri C."/>
            <person name="Rosselli R."/>
            <person name="Roda-Garcia J.J."/>
            <person name="Coutinho F.H."/>
            <person name="Rodriguez-Valera F."/>
        </authorList>
    </citation>
    <scope>NUCLEOTIDE SEQUENCE [LARGE SCALE GENOMIC DNA]</scope>
    <source>
        <strain evidence="4 5">Tous</strain>
    </source>
</reference>
<feature type="chain" id="PRO_5015200548" evidence="2">
    <location>
        <begin position="17"/>
        <end position="210"/>
    </location>
</feature>
<keyword evidence="5" id="KW-1185">Reference proteome</keyword>
<comment type="caution">
    <text evidence="4">The sequence shown here is derived from an EMBL/GenBank/DDBJ whole genome shotgun (WGS) entry which is preliminary data.</text>
</comment>
<gene>
    <name evidence="4" type="ORF">C7K55_02240</name>
</gene>